<dbReference type="OrthoDB" id="3363533at2759"/>
<feature type="non-terminal residue" evidence="2">
    <location>
        <position position="74"/>
    </location>
</feature>
<sequence>MEAENAKLRTQVASLSTRPTQVAYDDLKKDYDVIESILDGTQKENAHAEEQIKFLKERQRKLEDALARFIGPNW</sequence>
<dbReference type="AlphaFoldDB" id="A0A167RX45"/>
<gene>
    <name evidence="2" type="ORF">CALVIDRAFT_474860</name>
</gene>
<dbReference type="Proteomes" id="UP000076738">
    <property type="component" value="Unassembled WGS sequence"/>
</dbReference>
<reference evidence="2 3" key="1">
    <citation type="journal article" date="2016" name="Mol. Biol. Evol.">
        <title>Comparative Genomics of Early-Diverging Mushroom-Forming Fungi Provides Insights into the Origins of Lignocellulose Decay Capabilities.</title>
        <authorList>
            <person name="Nagy L.G."/>
            <person name="Riley R."/>
            <person name="Tritt A."/>
            <person name="Adam C."/>
            <person name="Daum C."/>
            <person name="Floudas D."/>
            <person name="Sun H."/>
            <person name="Yadav J.S."/>
            <person name="Pangilinan J."/>
            <person name="Larsson K.H."/>
            <person name="Matsuura K."/>
            <person name="Barry K."/>
            <person name="Labutti K."/>
            <person name="Kuo R."/>
            <person name="Ohm R.A."/>
            <person name="Bhattacharya S.S."/>
            <person name="Shirouzu T."/>
            <person name="Yoshinaga Y."/>
            <person name="Martin F.M."/>
            <person name="Grigoriev I.V."/>
            <person name="Hibbett D.S."/>
        </authorList>
    </citation>
    <scope>NUCLEOTIDE SEQUENCE [LARGE SCALE GENOMIC DNA]</scope>
    <source>
        <strain evidence="2 3">TUFC12733</strain>
    </source>
</reference>
<proteinExistence type="predicted"/>
<keyword evidence="1" id="KW-0175">Coiled coil</keyword>
<evidence type="ECO:0000313" key="2">
    <source>
        <dbReference type="EMBL" id="KZP01371.1"/>
    </source>
</evidence>
<feature type="coiled-coil region" evidence="1">
    <location>
        <begin position="38"/>
        <end position="65"/>
    </location>
</feature>
<evidence type="ECO:0000256" key="1">
    <source>
        <dbReference type="SAM" id="Coils"/>
    </source>
</evidence>
<evidence type="ECO:0000313" key="3">
    <source>
        <dbReference type="Proteomes" id="UP000076738"/>
    </source>
</evidence>
<keyword evidence="3" id="KW-1185">Reference proteome</keyword>
<accession>A0A167RX45</accession>
<protein>
    <submittedName>
        <fullName evidence="2">Uncharacterized protein</fullName>
    </submittedName>
</protein>
<organism evidence="2 3">
    <name type="scientific">Calocera viscosa (strain TUFC12733)</name>
    <dbReference type="NCBI Taxonomy" id="1330018"/>
    <lineage>
        <taxon>Eukaryota</taxon>
        <taxon>Fungi</taxon>
        <taxon>Dikarya</taxon>
        <taxon>Basidiomycota</taxon>
        <taxon>Agaricomycotina</taxon>
        <taxon>Dacrymycetes</taxon>
        <taxon>Dacrymycetales</taxon>
        <taxon>Dacrymycetaceae</taxon>
        <taxon>Calocera</taxon>
    </lineage>
</organism>
<dbReference type="EMBL" id="KV417267">
    <property type="protein sequence ID" value="KZP01371.1"/>
    <property type="molecule type" value="Genomic_DNA"/>
</dbReference>
<name>A0A167RX45_CALVF</name>